<organism evidence="1 2">
    <name type="scientific">Deinococcus proteolyticus (strain ATCC 35074 / DSM 20540 / JCM 6276 / NBRC 101906 / NCIMB 13154 / VKM Ac-1939 / CCM 2703 / MRP)</name>
    <dbReference type="NCBI Taxonomy" id="693977"/>
    <lineage>
        <taxon>Bacteria</taxon>
        <taxon>Thermotogati</taxon>
        <taxon>Deinococcota</taxon>
        <taxon>Deinococci</taxon>
        <taxon>Deinococcales</taxon>
        <taxon>Deinococcaceae</taxon>
        <taxon>Deinococcus</taxon>
    </lineage>
</organism>
<proteinExistence type="predicted"/>
<dbReference type="STRING" id="693977.Deipr_0196"/>
<dbReference type="HOGENOM" id="CLU_801241_0_0_0"/>
<evidence type="ECO:0000313" key="2">
    <source>
        <dbReference type="Proteomes" id="UP000007718"/>
    </source>
</evidence>
<reference evidence="2" key="1">
    <citation type="submission" date="2011-02" db="EMBL/GenBank/DDBJ databases">
        <title>The complete sequence of chromosome of Deinococcus proteolyticus DSM 20540.</title>
        <authorList>
            <consortium name="US DOE Joint Genome Institute (JGI-PGF)"/>
            <person name="Lucas S."/>
            <person name="Copeland A."/>
            <person name="Lapidus A."/>
            <person name="Bruce D."/>
            <person name="Goodwin L."/>
            <person name="Pitluck S."/>
            <person name="Kyrpides N."/>
            <person name="Mavromatis K."/>
            <person name="Pagani I."/>
            <person name="Ivanova N."/>
            <person name="Ovchinnikova G."/>
            <person name="Zeytun A."/>
            <person name="Detter J.C."/>
            <person name="Han C."/>
            <person name="Land M."/>
            <person name="Hauser L."/>
            <person name="Markowitz V."/>
            <person name="Cheng J.-F."/>
            <person name="Hugenholtz P."/>
            <person name="Woyke T."/>
            <person name="Wu D."/>
            <person name="Pukall R."/>
            <person name="Steenblock K."/>
            <person name="Brambilla E."/>
            <person name="Klenk H.-P."/>
            <person name="Eisen J.A."/>
        </authorList>
    </citation>
    <scope>NUCLEOTIDE SEQUENCE [LARGE SCALE GENOMIC DNA]</scope>
    <source>
        <strain evidence="2">ATCC 35074 / DSM 20540 / JCM 6276 / NBRC 101906 / NCIMB 13154 / VKM Ac-1939 / CCM 2703 / MRP</strain>
    </source>
</reference>
<dbReference type="Proteomes" id="UP000007718">
    <property type="component" value="Chromosome"/>
</dbReference>
<protein>
    <submittedName>
        <fullName evidence="1">Uncharacterized protein</fullName>
    </submittedName>
</protein>
<dbReference type="eggNOG" id="ENOG5033FUU">
    <property type="taxonomic scope" value="Bacteria"/>
</dbReference>
<evidence type="ECO:0000313" key="1">
    <source>
        <dbReference type="EMBL" id="ADY25369.1"/>
    </source>
</evidence>
<sequence length="370" mass="42646">MHVRCLNIWGWDLLAFSDLLLLRKNLKALLEVPYFNAGIYAYITDLLEAIDYCTENFGDLDPKVVRGVSDLVWSSYTYISNSNTKEIPYELEYLLQSSLSEFVDLDSIIITAFTNNKMMFHFYNANVISGIQELLPQISLKSVDTHIIQVAMPKFYSRNAIYMIPMYHELGHFMDRLYNISEVMLLNSDSSLIDYMNLPEEFNNLSPKQKIYILKNHLAEYFCDTFAACFVGETITDFLAEIGASDYDSETHPATFKRKTHIENFLLGIDTPITQSVSDTVALMGMKPLARYFEEPNVSTPLTEAITVQAANRREVHGLLVSYWKYLKEVYSTVSLHEYSKEFNISNDLIVKSIRNYSIREKWENVNSNA</sequence>
<gene>
    <name evidence="1" type="ordered locus">Deipr_0196</name>
</gene>
<keyword evidence="2" id="KW-1185">Reference proteome</keyword>
<name>F0RP54_DEIPM</name>
<dbReference type="AlphaFoldDB" id="F0RP54"/>
<reference evidence="1 2" key="2">
    <citation type="journal article" date="2012" name="Stand. Genomic Sci.">
        <title>Complete genome sequence of the orange-red pigmented, radioresistant Deinococcus proteolyticus type strain (MRP(T)).</title>
        <authorList>
            <person name="Copeland A."/>
            <person name="Zeytun A."/>
            <person name="Yassawong M."/>
            <person name="Nolan M."/>
            <person name="Lucas S."/>
            <person name="Hammon N."/>
            <person name="Deshpande S."/>
            <person name="Cheng J.F."/>
            <person name="Han C."/>
            <person name="Tapia R."/>
            <person name="Goodwin L.A."/>
            <person name="Pitluck S."/>
            <person name="Mavromatis K."/>
            <person name="Liolios K."/>
            <person name="Pagani I."/>
            <person name="Ivanova N."/>
            <person name="Mikhailova N."/>
            <person name="Pati A."/>
            <person name="Chen A."/>
            <person name="Palaniappan K."/>
            <person name="Land M."/>
            <person name="Hauser L."/>
            <person name="Jeffries C.D."/>
            <person name="Brambilla E.M."/>
            <person name="Rohde M."/>
            <person name="Sikorski J."/>
            <person name="Pukall R."/>
            <person name="Goker M."/>
            <person name="Detter J.C."/>
            <person name="Woyke T."/>
            <person name="Bristow J."/>
            <person name="Eisen J.A."/>
            <person name="Markowitz V."/>
            <person name="Hugenholtz P."/>
            <person name="Kyrpides N.C."/>
            <person name="Klenk H.P."/>
            <person name="Lapidus A."/>
        </authorList>
    </citation>
    <scope>NUCLEOTIDE SEQUENCE [LARGE SCALE GENOMIC DNA]</scope>
    <source>
        <strain evidence="2">ATCC 35074 / DSM 20540 / JCM 6276 / NBRC 101906 / NCIMB 13154 / VKM Ac-1939 / CCM 2703 / MRP</strain>
    </source>
</reference>
<accession>F0RP54</accession>
<dbReference type="EMBL" id="CP002536">
    <property type="protein sequence ID" value="ADY25369.1"/>
    <property type="molecule type" value="Genomic_DNA"/>
</dbReference>
<dbReference type="KEGG" id="dpt:Deipr_0196"/>